<gene>
    <name evidence="1" type="ORF">Ctob_009574</name>
</gene>
<organism evidence="1 2">
    <name type="scientific">Chrysochromulina tobinii</name>
    <dbReference type="NCBI Taxonomy" id="1460289"/>
    <lineage>
        <taxon>Eukaryota</taxon>
        <taxon>Haptista</taxon>
        <taxon>Haptophyta</taxon>
        <taxon>Prymnesiophyceae</taxon>
        <taxon>Prymnesiales</taxon>
        <taxon>Chrysochromulinaceae</taxon>
        <taxon>Chrysochromulina</taxon>
    </lineage>
</organism>
<accession>A0A0M0JX33</accession>
<proteinExistence type="predicted"/>
<evidence type="ECO:0000313" key="2">
    <source>
        <dbReference type="Proteomes" id="UP000037460"/>
    </source>
</evidence>
<evidence type="ECO:0000313" key="1">
    <source>
        <dbReference type="EMBL" id="KOO31114.1"/>
    </source>
</evidence>
<sequence length="99" mass="11389">MKSLCALVFSLNSSSPSAGQANRHQFWPRRGDLRVGFRRTRFPDFDRLVVRSRHNLGPVRGKRYRRDLAAVGVRLHAQHLQFVCQTSQQALVLAEEGRF</sequence>
<comment type="caution">
    <text evidence="1">The sequence shown here is derived from an EMBL/GenBank/DDBJ whole genome shotgun (WGS) entry which is preliminary data.</text>
</comment>
<keyword evidence="2" id="KW-1185">Reference proteome</keyword>
<reference evidence="2" key="1">
    <citation type="journal article" date="2015" name="PLoS Genet.">
        <title>Genome Sequence and Transcriptome Analyses of Chrysochromulina tobin: Metabolic Tools for Enhanced Algal Fitness in the Prominent Order Prymnesiales (Haptophyceae).</title>
        <authorList>
            <person name="Hovde B.T."/>
            <person name="Deodato C.R."/>
            <person name="Hunsperger H.M."/>
            <person name="Ryken S.A."/>
            <person name="Yost W."/>
            <person name="Jha R.K."/>
            <person name="Patterson J."/>
            <person name="Monnat R.J. Jr."/>
            <person name="Barlow S.B."/>
            <person name="Starkenburg S.R."/>
            <person name="Cattolico R.A."/>
        </authorList>
    </citation>
    <scope>NUCLEOTIDE SEQUENCE</scope>
    <source>
        <strain evidence="2">CCMP291</strain>
    </source>
</reference>
<dbReference type="Proteomes" id="UP000037460">
    <property type="component" value="Unassembled WGS sequence"/>
</dbReference>
<dbReference type="EMBL" id="JWZX01002083">
    <property type="protein sequence ID" value="KOO31114.1"/>
    <property type="molecule type" value="Genomic_DNA"/>
</dbReference>
<protein>
    <submittedName>
        <fullName evidence="1">Uncharacterized protein</fullName>
    </submittedName>
</protein>
<name>A0A0M0JX33_9EUKA</name>
<dbReference type="AlphaFoldDB" id="A0A0M0JX33"/>